<dbReference type="Proteomes" id="UP001284654">
    <property type="component" value="Unassembled WGS sequence"/>
</dbReference>
<dbReference type="GO" id="GO:0016757">
    <property type="term" value="F:glycosyltransferase activity"/>
    <property type="evidence" value="ECO:0007669"/>
    <property type="project" value="UniProtKB-KW"/>
</dbReference>
<dbReference type="EMBL" id="JAWJYY010000001">
    <property type="protein sequence ID" value="MDV4316550.1"/>
    <property type="molecule type" value="Genomic_DNA"/>
</dbReference>
<dbReference type="PANTHER" id="PTHR12526:SF595">
    <property type="entry name" value="BLL5217 PROTEIN"/>
    <property type="match status" value="1"/>
</dbReference>
<proteinExistence type="predicted"/>
<dbReference type="SUPFAM" id="SSF53756">
    <property type="entry name" value="UDP-Glycosyltransferase/glycogen phosphorylase"/>
    <property type="match status" value="1"/>
</dbReference>
<dbReference type="EC" id="2.4.-.-" evidence="2"/>
<keyword evidence="2" id="KW-0328">Glycosyltransferase</keyword>
<dbReference type="Pfam" id="PF13439">
    <property type="entry name" value="Glyco_transf_4"/>
    <property type="match status" value="1"/>
</dbReference>
<keyword evidence="2" id="KW-0808">Transferase</keyword>
<dbReference type="PANTHER" id="PTHR12526">
    <property type="entry name" value="GLYCOSYLTRANSFERASE"/>
    <property type="match status" value="1"/>
</dbReference>
<evidence type="ECO:0000313" key="2">
    <source>
        <dbReference type="EMBL" id="MDV4316550.1"/>
    </source>
</evidence>
<gene>
    <name evidence="2" type="ORF">MSG88_12480</name>
</gene>
<sequence length="325" mass="37130">MKILIANMSSIPVYAYGGTERVIWDLAKQLVEQGHQVIFLVPKGSHCSFAKVIEMDPDRPISVQIPDDIDVVHFQFQPNVTGLEVPYVVTEHGNAQLEERLNQNTIFVSRDHAQRHNSDSYVLNGLDWSNYGEVDWKRERNYYHFLGKAAWRLKNVKGAIHIAKKAKQQLHVLGGDRFNFKRGLRLTFSPQIKFHGMVGGQEKLSLLNGSKGLIFPVRWHEPFGLAIIESMYFGCPVFSTPYGAIPELVPFECGVLSNNADLLIDAINTQKFDPLYCQQHVIDNFNAEKMAQGYLEKYAQVIQGKVLNQHLPYLMNECQNLEWQQ</sequence>
<name>A0AAW8Z8Z9_9GAMM</name>
<organism evidence="2 3">
    <name type="scientific">Acinetobacter indicus</name>
    <dbReference type="NCBI Taxonomy" id="756892"/>
    <lineage>
        <taxon>Bacteria</taxon>
        <taxon>Pseudomonadati</taxon>
        <taxon>Pseudomonadota</taxon>
        <taxon>Gammaproteobacteria</taxon>
        <taxon>Moraxellales</taxon>
        <taxon>Moraxellaceae</taxon>
        <taxon>Acinetobacter</taxon>
    </lineage>
</organism>
<dbReference type="InterPro" id="IPR028098">
    <property type="entry name" value="Glyco_trans_4-like_N"/>
</dbReference>
<evidence type="ECO:0000313" key="3">
    <source>
        <dbReference type="Proteomes" id="UP001284654"/>
    </source>
</evidence>
<feature type="domain" description="Glycosyltransferase subfamily 4-like N-terminal" evidence="1">
    <location>
        <begin position="16"/>
        <end position="96"/>
    </location>
</feature>
<protein>
    <submittedName>
        <fullName evidence="2">Glycosyltransferase</fullName>
        <ecNumber evidence="2">2.4.-.-</ecNumber>
    </submittedName>
</protein>
<dbReference type="RefSeq" id="WP_075174839.1">
    <property type="nucleotide sequence ID" value="NZ_CP039031.1"/>
</dbReference>
<comment type="caution">
    <text evidence="2">The sequence shown here is derived from an EMBL/GenBank/DDBJ whole genome shotgun (WGS) entry which is preliminary data.</text>
</comment>
<dbReference type="Gene3D" id="3.40.50.2000">
    <property type="entry name" value="Glycogen Phosphorylase B"/>
    <property type="match status" value="2"/>
</dbReference>
<dbReference type="Pfam" id="PF13692">
    <property type="entry name" value="Glyco_trans_1_4"/>
    <property type="match status" value="1"/>
</dbReference>
<evidence type="ECO:0000259" key="1">
    <source>
        <dbReference type="Pfam" id="PF13439"/>
    </source>
</evidence>
<reference evidence="2" key="1">
    <citation type="submission" date="2023-10" db="EMBL/GenBank/DDBJ databases">
        <authorList>
            <person name="Sykes E.M.E."/>
            <person name="Khan I.U.H."/>
            <person name="Kumar A."/>
        </authorList>
    </citation>
    <scope>NUCLEOTIDE SEQUENCE</scope>
    <source>
        <strain evidence="2">IK5</strain>
    </source>
</reference>
<accession>A0AAW8Z8Z9</accession>
<dbReference type="AlphaFoldDB" id="A0AAW8Z8Z9"/>